<keyword evidence="3" id="KW-1000">Mitochondrion outer membrane</keyword>
<dbReference type="PANTHER" id="PTHR12289:SF41">
    <property type="entry name" value="FAILED AXON CONNECTIONS-RELATED"/>
    <property type="match status" value="1"/>
</dbReference>
<dbReference type="OrthoDB" id="5835136at2759"/>
<feature type="compositionally biased region" description="Polar residues" evidence="7">
    <location>
        <begin position="237"/>
        <end position="246"/>
    </location>
</feature>
<accession>A0A0F2MGA9</accession>
<evidence type="ECO:0000313" key="11">
    <source>
        <dbReference type="Proteomes" id="UP000033710"/>
    </source>
</evidence>
<protein>
    <recommendedName>
        <fullName evidence="9">Mitochondrial outer membrane transport complex Sam37/metaxin N-terminal domain-containing protein</fullName>
    </recommendedName>
</protein>
<dbReference type="InterPro" id="IPR050931">
    <property type="entry name" value="Mito_Protein_Transport_Metaxin"/>
</dbReference>
<comment type="caution">
    <text evidence="10">The sequence shown here is derived from an EMBL/GenBank/DDBJ whole genome shotgun (WGS) entry which is preliminary data.</text>
</comment>
<reference evidence="10 11" key="1">
    <citation type="journal article" date="2014" name="BMC Genomics">
        <title>Comparative genomics of the major fungal agents of human and animal Sporotrichosis: Sporothrix schenckii and Sporothrix brasiliensis.</title>
        <authorList>
            <person name="Teixeira M.M."/>
            <person name="de Almeida L.G."/>
            <person name="Kubitschek-Barreira P."/>
            <person name="Alves F.L."/>
            <person name="Kioshima E.S."/>
            <person name="Abadio A.K."/>
            <person name="Fernandes L."/>
            <person name="Derengowski L.S."/>
            <person name="Ferreira K.S."/>
            <person name="Souza R.C."/>
            <person name="Ruiz J.C."/>
            <person name="de Andrade N.C."/>
            <person name="Paes H.C."/>
            <person name="Nicola A.M."/>
            <person name="Albuquerque P."/>
            <person name="Gerber A.L."/>
            <person name="Martins V.P."/>
            <person name="Peconick L.D."/>
            <person name="Neto A.V."/>
            <person name="Chaucanez C.B."/>
            <person name="Silva P.A."/>
            <person name="Cunha O.L."/>
            <person name="de Oliveira F.F."/>
            <person name="dos Santos T.C."/>
            <person name="Barros A.L."/>
            <person name="Soares M.A."/>
            <person name="de Oliveira L.M."/>
            <person name="Marini M.M."/>
            <person name="Villalobos-Duno H."/>
            <person name="Cunha M.M."/>
            <person name="de Hoog S."/>
            <person name="da Silveira J.F."/>
            <person name="Henrissat B."/>
            <person name="Nino-Vega G.A."/>
            <person name="Cisalpino P.S."/>
            <person name="Mora-Montes H.M."/>
            <person name="Almeida S.R."/>
            <person name="Stajich J.E."/>
            <person name="Lopes-Bezerra L.M."/>
            <person name="Vasconcelos A.T."/>
            <person name="Felipe M.S."/>
        </authorList>
    </citation>
    <scope>NUCLEOTIDE SEQUENCE [LARGE SCALE GENOMIC DNA]</scope>
    <source>
        <strain evidence="10 11">1099-18</strain>
    </source>
</reference>
<name>A0A0F2MGA9_SPOSC</name>
<feature type="region of interest" description="Disordered" evidence="7">
    <location>
        <begin position="201"/>
        <end position="250"/>
    </location>
</feature>
<proteinExistence type="predicted"/>
<dbReference type="AlphaFoldDB" id="A0A0F2MGA9"/>
<dbReference type="Proteomes" id="UP000033710">
    <property type="component" value="Unassembled WGS sequence"/>
</dbReference>
<feature type="transmembrane region" description="Helical" evidence="8">
    <location>
        <begin position="441"/>
        <end position="461"/>
    </location>
</feature>
<keyword evidence="2" id="KW-0813">Transport</keyword>
<keyword evidence="4" id="KW-0653">Protein transport</keyword>
<dbReference type="KEGG" id="ssck:SPSK_01684"/>
<dbReference type="PANTHER" id="PTHR12289">
    <property type="entry name" value="METAXIN RELATED"/>
    <property type="match status" value="1"/>
</dbReference>
<organism evidence="10 11">
    <name type="scientific">Sporothrix schenckii 1099-18</name>
    <dbReference type="NCBI Taxonomy" id="1397361"/>
    <lineage>
        <taxon>Eukaryota</taxon>
        <taxon>Fungi</taxon>
        <taxon>Dikarya</taxon>
        <taxon>Ascomycota</taxon>
        <taxon>Pezizomycotina</taxon>
        <taxon>Sordariomycetes</taxon>
        <taxon>Sordariomycetidae</taxon>
        <taxon>Ophiostomatales</taxon>
        <taxon>Ophiostomataceae</taxon>
        <taxon>Sporothrix</taxon>
    </lineage>
</organism>
<reference evidence="10 11" key="2">
    <citation type="journal article" date="2015" name="Eukaryot. Cell">
        <title>Asexual propagation of a virulent clone complex in a human and feline outbreak of sporotrichosis.</title>
        <authorList>
            <person name="Teixeira Mde M."/>
            <person name="Rodrigues A.M."/>
            <person name="Tsui C.K."/>
            <person name="de Almeida L.G."/>
            <person name="Van Diepeningen A.D."/>
            <person name="van den Ende B.G."/>
            <person name="Fernandes G.F."/>
            <person name="Kano R."/>
            <person name="Hamelin R.C."/>
            <person name="Lopes-Bezerra L.M."/>
            <person name="Vasconcelos A.T."/>
            <person name="de Hoog S."/>
            <person name="de Camargo Z.P."/>
            <person name="Felipe M.S."/>
        </authorList>
    </citation>
    <scope>NUCLEOTIDE SEQUENCE [LARGE SCALE GENOMIC DNA]</scope>
    <source>
        <strain evidence="10 11">1099-18</strain>
    </source>
</reference>
<keyword evidence="5" id="KW-0496">Mitochondrion</keyword>
<comment type="subcellular location">
    <subcellularLocation>
        <location evidence="1">Mitochondrion outer membrane</location>
    </subcellularLocation>
</comment>
<evidence type="ECO:0000256" key="2">
    <source>
        <dbReference type="ARBA" id="ARBA00022448"/>
    </source>
</evidence>
<evidence type="ECO:0000256" key="7">
    <source>
        <dbReference type="SAM" id="MobiDB-lite"/>
    </source>
</evidence>
<dbReference type="InterPro" id="IPR019564">
    <property type="entry name" value="Sam37/metaxin_N"/>
</dbReference>
<evidence type="ECO:0000259" key="9">
    <source>
        <dbReference type="Pfam" id="PF10568"/>
    </source>
</evidence>
<keyword evidence="6 8" id="KW-0472">Membrane</keyword>
<dbReference type="GeneID" id="27663868"/>
<dbReference type="GO" id="GO:0015031">
    <property type="term" value="P:protein transport"/>
    <property type="evidence" value="ECO:0007669"/>
    <property type="project" value="UniProtKB-KW"/>
</dbReference>
<dbReference type="EMBL" id="AXCR01000005">
    <property type="protein sequence ID" value="KJR87201.1"/>
    <property type="molecule type" value="Genomic_DNA"/>
</dbReference>
<evidence type="ECO:0000256" key="6">
    <source>
        <dbReference type="ARBA" id="ARBA00023136"/>
    </source>
</evidence>
<evidence type="ECO:0000313" key="10">
    <source>
        <dbReference type="EMBL" id="KJR87201.1"/>
    </source>
</evidence>
<dbReference type="VEuPathDB" id="FungiDB:SPSK_01684"/>
<dbReference type="GO" id="GO:0007005">
    <property type="term" value="P:mitochondrion organization"/>
    <property type="evidence" value="ECO:0007669"/>
    <property type="project" value="TreeGrafter"/>
</dbReference>
<feature type="domain" description="Mitochondrial outer membrane transport complex Sam37/metaxin N-terminal" evidence="9">
    <location>
        <begin position="21"/>
        <end position="155"/>
    </location>
</feature>
<evidence type="ECO:0000256" key="4">
    <source>
        <dbReference type="ARBA" id="ARBA00022927"/>
    </source>
</evidence>
<dbReference type="RefSeq" id="XP_016589877.1">
    <property type="nucleotide sequence ID" value="XM_016728591.1"/>
</dbReference>
<dbReference type="Pfam" id="PF10568">
    <property type="entry name" value="Tom37"/>
    <property type="match status" value="1"/>
</dbReference>
<keyword evidence="8" id="KW-0812">Transmembrane</keyword>
<gene>
    <name evidence="10" type="ORF">SPSK_01684</name>
</gene>
<dbReference type="GO" id="GO:0001401">
    <property type="term" value="C:SAM complex"/>
    <property type="evidence" value="ECO:0007669"/>
    <property type="project" value="InterPro"/>
</dbReference>
<sequence length="494" mass="52886">MPLELHIWGPAFGLPSIDAECLAAVAYLSVTLPRGSWTRLAASPSSIPRTSCLDPLPALRDNESGRWVAAGFDSIVAFVRAKATTDASITDLDVGLTPAQVADATAYSAFLRAEAAPLLALSFYVSSANWIAATRPAYSRILPFPLTWLEPPAIRASYAASAAHLGVSSLDTDNDVSDEDGSHKASSLAAALHVFPDRIRKSVQQQQQHAKPAQTAATEAKPAAHSLSMAEAASRVHAQSSSQTPEATVPARLDEAVRSCLSVLAEQKGAKRTFLRASSTGTDSTDSTDNTDSQASALSLVASLTSLDCLAWGYLALMTVPDVPRSFLRDTLWRHHPALAVFVADVRAVCFPGEDTALAYTALVWTMTVARPRGRYANPLWLRTLHGLVHSVPGLSGEWVVWLWRRLRVESDDGDDSAESSSDPTVARWQRDMTAARWQRLVTVSATMAGTALFVGLILGYRRLPAFGSRIVVYRRAPISFAGLGAAGALLSVL</sequence>
<feature type="transmembrane region" description="Helical" evidence="8">
    <location>
        <begin position="473"/>
        <end position="493"/>
    </location>
</feature>
<evidence type="ECO:0000256" key="1">
    <source>
        <dbReference type="ARBA" id="ARBA00004294"/>
    </source>
</evidence>
<feature type="compositionally biased region" description="Low complexity" evidence="7">
    <location>
        <begin position="204"/>
        <end position="224"/>
    </location>
</feature>
<evidence type="ECO:0000256" key="3">
    <source>
        <dbReference type="ARBA" id="ARBA00022787"/>
    </source>
</evidence>
<evidence type="ECO:0000256" key="5">
    <source>
        <dbReference type="ARBA" id="ARBA00023128"/>
    </source>
</evidence>
<evidence type="ECO:0000256" key="8">
    <source>
        <dbReference type="SAM" id="Phobius"/>
    </source>
</evidence>
<keyword evidence="8" id="KW-1133">Transmembrane helix</keyword>